<comment type="function">
    <text evidence="4">Catalyzes the reduction of fatty acyl-CoA to fatty alcohols.</text>
</comment>
<evidence type="ECO:0000256" key="3">
    <source>
        <dbReference type="ARBA" id="ARBA00023098"/>
    </source>
</evidence>
<keyword evidence="4" id="KW-1133">Transmembrane helix</keyword>
<dbReference type="CDD" id="cd05236">
    <property type="entry name" value="FAR-N_SDR_e"/>
    <property type="match status" value="1"/>
</dbReference>
<keyword evidence="4" id="KW-0560">Oxidoreductase</keyword>
<evidence type="ECO:0000259" key="6">
    <source>
        <dbReference type="Pfam" id="PF07993"/>
    </source>
</evidence>
<dbReference type="PANTHER" id="PTHR11011:SF61">
    <property type="entry name" value="FATTY ACYL-COA REDUCTASE"/>
    <property type="match status" value="1"/>
</dbReference>
<accession>A0ABM5KMJ0</accession>
<keyword evidence="3 4" id="KW-0443">Lipid metabolism</keyword>
<evidence type="ECO:0000313" key="7">
    <source>
        <dbReference type="EnsemblMetazoa" id="XP_050511407.1"/>
    </source>
</evidence>
<evidence type="ECO:0000256" key="4">
    <source>
        <dbReference type="RuleBase" id="RU363097"/>
    </source>
</evidence>
<dbReference type="InterPro" id="IPR033640">
    <property type="entry name" value="FAR_C"/>
</dbReference>
<dbReference type="Pfam" id="PF03015">
    <property type="entry name" value="Sterile"/>
    <property type="match status" value="1"/>
</dbReference>
<dbReference type="Proteomes" id="UP001652700">
    <property type="component" value="Unplaced"/>
</dbReference>
<evidence type="ECO:0000259" key="5">
    <source>
        <dbReference type="Pfam" id="PF03015"/>
    </source>
</evidence>
<dbReference type="InterPro" id="IPR036291">
    <property type="entry name" value="NAD(P)-bd_dom_sf"/>
</dbReference>
<dbReference type="RefSeq" id="XP_050511407.1">
    <property type="nucleotide sequence ID" value="XM_050655450.1"/>
</dbReference>
<organism evidence="7 8">
    <name type="scientific">Diabrotica virgifera virgifera</name>
    <name type="common">western corn rootworm</name>
    <dbReference type="NCBI Taxonomy" id="50390"/>
    <lineage>
        <taxon>Eukaryota</taxon>
        <taxon>Metazoa</taxon>
        <taxon>Ecdysozoa</taxon>
        <taxon>Arthropoda</taxon>
        <taxon>Hexapoda</taxon>
        <taxon>Insecta</taxon>
        <taxon>Pterygota</taxon>
        <taxon>Neoptera</taxon>
        <taxon>Endopterygota</taxon>
        <taxon>Coleoptera</taxon>
        <taxon>Polyphaga</taxon>
        <taxon>Cucujiformia</taxon>
        <taxon>Chrysomeloidea</taxon>
        <taxon>Chrysomelidae</taxon>
        <taxon>Galerucinae</taxon>
        <taxon>Diabroticina</taxon>
        <taxon>Diabroticites</taxon>
        <taxon>Diabrotica</taxon>
    </lineage>
</organism>
<keyword evidence="4" id="KW-0812">Transmembrane</keyword>
<proteinExistence type="inferred from homology"/>
<feature type="domain" description="Thioester reductase (TE)" evidence="6">
    <location>
        <begin position="20"/>
        <end position="292"/>
    </location>
</feature>
<reference evidence="7" key="1">
    <citation type="submission" date="2025-05" db="UniProtKB">
        <authorList>
            <consortium name="EnsemblMetazoa"/>
        </authorList>
    </citation>
    <scope>IDENTIFICATION</scope>
</reference>
<dbReference type="PANTHER" id="PTHR11011">
    <property type="entry name" value="MALE STERILITY PROTEIN 2-RELATED"/>
    <property type="match status" value="1"/>
</dbReference>
<protein>
    <recommendedName>
        <fullName evidence="4">Fatty acyl-CoA reductase</fullName>
        <ecNumber evidence="4">1.2.1.84</ecNumber>
    </recommendedName>
</protein>
<dbReference type="Gene3D" id="3.40.50.720">
    <property type="entry name" value="NAD(P)-binding Rossmann-like Domain"/>
    <property type="match status" value="1"/>
</dbReference>
<evidence type="ECO:0000313" key="8">
    <source>
        <dbReference type="Proteomes" id="UP001652700"/>
    </source>
</evidence>
<dbReference type="RefSeq" id="XP_050511367.1">
    <property type="nucleotide sequence ID" value="XM_050655410.1"/>
</dbReference>
<dbReference type="EnsemblMetazoa" id="XM_050655450.1">
    <property type="protein sequence ID" value="XP_050511407.1"/>
    <property type="gene ID" value="LOC114324950"/>
</dbReference>
<name>A0ABM5KMJ0_DIAVI</name>
<evidence type="ECO:0000256" key="1">
    <source>
        <dbReference type="ARBA" id="ARBA00005928"/>
    </source>
</evidence>
<feature type="transmembrane region" description="Helical" evidence="4">
    <location>
        <begin position="470"/>
        <end position="491"/>
    </location>
</feature>
<dbReference type="EnsemblMetazoa" id="XM_050655410.1">
    <property type="protein sequence ID" value="XP_050511367.1"/>
    <property type="gene ID" value="LOC114324950"/>
</dbReference>
<comment type="catalytic activity">
    <reaction evidence="4">
        <text>a long-chain fatty acyl-CoA + 2 NADPH + 2 H(+) = a long-chain primary fatty alcohol + 2 NADP(+) + CoA</text>
        <dbReference type="Rhea" id="RHEA:52716"/>
        <dbReference type="ChEBI" id="CHEBI:15378"/>
        <dbReference type="ChEBI" id="CHEBI:57287"/>
        <dbReference type="ChEBI" id="CHEBI:57783"/>
        <dbReference type="ChEBI" id="CHEBI:58349"/>
        <dbReference type="ChEBI" id="CHEBI:77396"/>
        <dbReference type="ChEBI" id="CHEBI:83139"/>
        <dbReference type="EC" id="1.2.1.84"/>
    </reaction>
</comment>
<dbReference type="EC" id="1.2.1.84" evidence="4"/>
<dbReference type="InterPro" id="IPR026055">
    <property type="entry name" value="FAR"/>
</dbReference>
<keyword evidence="8" id="KW-1185">Reference proteome</keyword>
<keyword evidence="4" id="KW-0472">Membrane</keyword>
<dbReference type="InterPro" id="IPR013120">
    <property type="entry name" value="FAR_NAD-bd"/>
</dbReference>
<dbReference type="GeneID" id="114324950"/>
<evidence type="ECO:0000256" key="2">
    <source>
        <dbReference type="ARBA" id="ARBA00022516"/>
    </source>
</evidence>
<comment type="similarity">
    <text evidence="1 4">Belongs to the fatty acyl-CoA reductase family.</text>
</comment>
<sequence length="501" mass="57353">MTPDVPDRIAEVFKGSTIFLTGATGLVGKALIEKILKLCDVNKIYLLIRDKKGKTPNERIKDIFSNPLYQTVLARKPDCQKKCIPIPGDVSLVNLGISDENRKMLMDEVDFIIHSAATVRFDDSLKYAVTVNTRGTKFMLDLAEGCSKLKLFIHVSTAYAFPNNKDGITFEKEYPPPANPHEVLSSINWLKEDDLTDALTKKLLGDIPNTYTFSKALSESLVYEKAKKLPIIICRPAIVIPAFKDPIPGWTNNLQGPAGIFVGAGKGVIRTVYMNCDSYANFAPIDCTVSAIMMYAWHYLTTKDPQYIYNLCMPQSDLQVTWVEVLDTARDVIYNEVPFNLMLWYPDGSITQSRLYNKINTVLFQLLPALIIDLILLIAGQKPQFLAIQNRILKGIEMYEFYITKKWNFETTSLEQIRTGLNATEKENYQVQSDEKDVRKFLRDCMFYLRRHFFKETDDMLPAARRNMKILYCLDRFVKALVIGFIVYYLYKTFFLRSLHA</sequence>
<feature type="transmembrane region" description="Helical" evidence="4">
    <location>
        <begin position="362"/>
        <end position="380"/>
    </location>
</feature>
<feature type="domain" description="Fatty acyl-CoA reductase C-terminal" evidence="5">
    <location>
        <begin position="364"/>
        <end position="456"/>
    </location>
</feature>
<keyword evidence="4" id="KW-0521">NADP</keyword>
<keyword evidence="2 4" id="KW-0444">Lipid biosynthesis</keyword>
<dbReference type="Pfam" id="PF07993">
    <property type="entry name" value="NAD_binding_4"/>
    <property type="match status" value="1"/>
</dbReference>
<dbReference type="SUPFAM" id="SSF51735">
    <property type="entry name" value="NAD(P)-binding Rossmann-fold domains"/>
    <property type="match status" value="1"/>
</dbReference>